<accession>A0A6C0ALM7</accession>
<dbReference type="PANTHER" id="PTHR45672:SF3">
    <property type="entry name" value="THIOREDOXIN DOMAIN-CONTAINING PROTEIN 5"/>
    <property type="match status" value="1"/>
</dbReference>
<dbReference type="EMBL" id="MN740717">
    <property type="protein sequence ID" value="QHS80724.1"/>
    <property type="molecule type" value="Genomic_DNA"/>
</dbReference>
<feature type="domain" description="Thioredoxin" evidence="3">
    <location>
        <begin position="1"/>
        <end position="121"/>
    </location>
</feature>
<keyword evidence="2" id="KW-0732">Signal</keyword>
<dbReference type="PANTHER" id="PTHR45672">
    <property type="entry name" value="PROTEIN DISULFIDE-ISOMERASE C17H9.14C-RELATED"/>
    <property type="match status" value="1"/>
</dbReference>
<dbReference type="InterPro" id="IPR017937">
    <property type="entry name" value="Thioredoxin_CS"/>
</dbReference>
<organism evidence="4">
    <name type="scientific">viral metagenome</name>
    <dbReference type="NCBI Taxonomy" id="1070528"/>
    <lineage>
        <taxon>unclassified sequences</taxon>
        <taxon>metagenomes</taxon>
        <taxon>organismal metagenomes</taxon>
    </lineage>
</organism>
<dbReference type="Gene3D" id="3.40.30.10">
    <property type="entry name" value="Glutaredoxin"/>
    <property type="match status" value="1"/>
</dbReference>
<protein>
    <recommendedName>
        <fullName evidence="3">Thioredoxin domain-containing protein</fullName>
    </recommendedName>
</protein>
<evidence type="ECO:0000259" key="3">
    <source>
        <dbReference type="PROSITE" id="PS51352"/>
    </source>
</evidence>
<dbReference type="AlphaFoldDB" id="A0A6C0ALM7"/>
<dbReference type="InterPro" id="IPR051063">
    <property type="entry name" value="PDI"/>
</dbReference>
<dbReference type="GO" id="GO:0003756">
    <property type="term" value="F:protein disulfide isomerase activity"/>
    <property type="evidence" value="ECO:0007669"/>
    <property type="project" value="TreeGrafter"/>
</dbReference>
<dbReference type="PROSITE" id="PS51352">
    <property type="entry name" value="THIOREDOXIN_2"/>
    <property type="match status" value="1"/>
</dbReference>
<dbReference type="CDD" id="cd02961">
    <property type="entry name" value="PDI_a_family"/>
    <property type="match status" value="1"/>
</dbReference>
<evidence type="ECO:0000256" key="1">
    <source>
        <dbReference type="ARBA" id="ARBA00006347"/>
    </source>
</evidence>
<proteinExistence type="inferred from homology"/>
<name>A0A6C0ALM7_9ZZZZ</name>
<dbReference type="PROSITE" id="PS00194">
    <property type="entry name" value="THIOREDOXIN_1"/>
    <property type="match status" value="1"/>
</dbReference>
<dbReference type="SUPFAM" id="SSF52833">
    <property type="entry name" value="Thioredoxin-like"/>
    <property type="match status" value="1"/>
</dbReference>
<evidence type="ECO:0000256" key="2">
    <source>
        <dbReference type="ARBA" id="ARBA00022729"/>
    </source>
</evidence>
<reference evidence="4" key="1">
    <citation type="journal article" date="2020" name="Nature">
        <title>Giant virus diversity and host interactions through global metagenomics.</title>
        <authorList>
            <person name="Schulz F."/>
            <person name="Roux S."/>
            <person name="Paez-Espino D."/>
            <person name="Jungbluth S."/>
            <person name="Walsh D.A."/>
            <person name="Denef V.J."/>
            <person name="McMahon K.D."/>
            <person name="Konstantinidis K.T."/>
            <person name="Eloe-Fadrosh E.A."/>
            <person name="Kyrpides N.C."/>
            <person name="Woyke T."/>
        </authorList>
    </citation>
    <scope>NUCLEOTIDE SEQUENCE</scope>
    <source>
        <strain evidence="4">GVMAG-S-1091796-13</strain>
    </source>
</reference>
<evidence type="ECO:0000313" key="4">
    <source>
        <dbReference type="EMBL" id="QHS80724.1"/>
    </source>
</evidence>
<comment type="similarity">
    <text evidence="1">Belongs to the protein disulfide isomerase family.</text>
</comment>
<dbReference type="Pfam" id="PF00085">
    <property type="entry name" value="Thioredoxin"/>
    <property type="match status" value="1"/>
</dbReference>
<sequence>MELRGIKLGSNDFISNSDGVYINTNITKKNPGMLFVYANWCGHCVKFKSTFNELQQQLGSDFPLVSLEDVELKKNTKLSDSLNVQGFPTIKFFDQNGKIVSDYNKNRDKATILQHICKVYHHCINYH</sequence>
<dbReference type="GO" id="GO:0006457">
    <property type="term" value="P:protein folding"/>
    <property type="evidence" value="ECO:0007669"/>
    <property type="project" value="TreeGrafter"/>
</dbReference>
<dbReference type="GO" id="GO:0005783">
    <property type="term" value="C:endoplasmic reticulum"/>
    <property type="evidence" value="ECO:0007669"/>
    <property type="project" value="TreeGrafter"/>
</dbReference>
<dbReference type="InterPro" id="IPR036249">
    <property type="entry name" value="Thioredoxin-like_sf"/>
</dbReference>
<dbReference type="InterPro" id="IPR013766">
    <property type="entry name" value="Thioredoxin_domain"/>
</dbReference>